<dbReference type="FunFam" id="1.20.1560.10:FF:000020">
    <property type="entry name" value="ABC metal ion transporter"/>
    <property type="match status" value="1"/>
</dbReference>
<dbReference type="SUPFAM" id="SSF52540">
    <property type="entry name" value="P-loop containing nucleoside triphosphate hydrolases"/>
    <property type="match status" value="2"/>
</dbReference>
<protein>
    <recommendedName>
        <fullName evidence="18">Metal resistance protein YCF1</fullName>
    </recommendedName>
</protein>
<dbReference type="Pfam" id="PF24357">
    <property type="entry name" value="TMD0_ABC"/>
    <property type="match status" value="1"/>
</dbReference>
<dbReference type="InterPro" id="IPR017871">
    <property type="entry name" value="ABC_transporter-like_CS"/>
</dbReference>
<dbReference type="CDD" id="cd03244">
    <property type="entry name" value="ABCC_MRP_domain2"/>
    <property type="match status" value="1"/>
</dbReference>
<evidence type="ECO:0000256" key="2">
    <source>
        <dbReference type="ARBA" id="ARBA00009726"/>
    </source>
</evidence>
<evidence type="ECO:0000256" key="9">
    <source>
        <dbReference type="ARBA" id="ARBA00022967"/>
    </source>
</evidence>
<dbReference type="GO" id="GO:0016887">
    <property type="term" value="F:ATP hydrolysis activity"/>
    <property type="evidence" value="ECO:0007669"/>
    <property type="project" value="InterPro"/>
</dbReference>
<feature type="domain" description="ABC transmembrane type-1" evidence="15">
    <location>
        <begin position="265"/>
        <end position="559"/>
    </location>
</feature>
<dbReference type="InterPro" id="IPR027417">
    <property type="entry name" value="P-loop_NTPase"/>
</dbReference>
<feature type="transmembrane region" description="Helical" evidence="13">
    <location>
        <begin position="494"/>
        <end position="520"/>
    </location>
</feature>
<evidence type="ECO:0000256" key="13">
    <source>
        <dbReference type="SAM" id="Phobius"/>
    </source>
</evidence>
<evidence type="ECO:0008006" key="18">
    <source>
        <dbReference type="Google" id="ProtNLM"/>
    </source>
</evidence>
<evidence type="ECO:0000256" key="4">
    <source>
        <dbReference type="ARBA" id="ARBA00022554"/>
    </source>
</evidence>
<keyword evidence="6" id="KW-0677">Repeat</keyword>
<evidence type="ECO:0000313" key="16">
    <source>
        <dbReference type="EMBL" id="KIM74699.1"/>
    </source>
</evidence>
<dbReference type="PROSITE" id="PS50893">
    <property type="entry name" value="ABC_TRANSPORTER_2"/>
    <property type="match status" value="2"/>
</dbReference>
<feature type="region of interest" description="Disordered" evidence="12">
    <location>
        <begin position="821"/>
        <end position="860"/>
    </location>
</feature>
<keyword evidence="5 13" id="KW-0812">Transmembrane</keyword>
<dbReference type="InterPro" id="IPR050173">
    <property type="entry name" value="ABC_transporter_C-like"/>
</dbReference>
<sequence>MASCKDVEGWRPVSTVRSFDLTPCFEEGIILSTLLVVLIFVAVVKVLLLSPMGNRERSRRSRWVLRGKLTLLFLAFVSSCANLILVFVQDIPVPVRQSYMLEVIALAMIIFLTYLTHERTRTSSSIMLLFWPAYTVGFMIWTRTLIATSSSEVLPVLALKCAVLALGIISFALECLGPEQMDAAMHENPIVTANIFSIWSFGWMTPLMKKGASEYITENDLPDLLPEDGATKLGNDLKQALDKYGRDGRVRLWRALFVAYGSPYLLAACLKIVQDCLAFLQPQLLRWLLAYISAYQSAQDGASYGGPPGPSPLQGFAIAVIMFVAAAIQTFIMHQYFQLCYETGMRVRSGLVGIIYKKALVLSSDERRRASGDIVNMMSVDAVRLQELCTYGLIVISGPLQITLAFVSLYNLLGWAAFVGVAIMIVSIPLNMLVAQALKKMQEKQMKNRDKRTRLMSELLANIKSIKLYAWEYAFVRKISFVRNQEELKMLKKIGIVTSLNGTMWSGIPLLVAFSSFATAAAISSRPLTSDVIFPAISLFMLLQFPLGMFSQITSSIIEALVSVNRLCGYLEADELQPDARKLVLKANLQTGDEVLSIIDGEFSWNKDAVQPTLEDINLTAKKGELIGVLGRVGCGKTSLLSAIVGDMRRTEGEVTVSGSVSYAPQNPWILSASVRDNILFSHEYDENFYNLVLDACALRQDLDTLPQNDMTEVGEKGITLSGGQRARVSLARAVYARADLVLLDDVLAAVDSHVARHVFDHVIGPHGLLATKARVLVTNSIAFLKQFDRLAFIRRGIILEFDSYDACMANEQSELRKLVKEHGGSGSHSGISTPFNKSGTQTPRADDGTTIAPSPLGSSTTEDVEILSEKLSRRKSFGTAALAVTPAIRASSSGLSQEHVEQGRVKRTVYLRYLEAASKLGFSAFLVATLLQQVVSVFANITLRNLGEHNRESGDNSGMFYYLLGYGVFSLASIIFSALAAILLWVLCTVKSARYLHDSMLNSLMRAPLSFFELTPAGRILNLFSRDTYVVDQLLVRVIQSLFRTAAVCVSIVVVIGYSFPPFLISVIPLGWFYSRVMKYYLATSRELKRLDAVSRSPIYAWFSESLAGLSTIRAFNQQSVFIAKNENCLDRNQMCYLPSTSVNRWLAVRLELVGATIIFVTALLAVTGLITTGVDAGLVGLVLSYALTTTSSLNWLVRSASEVEQNIVSVERILHYVELPSEAPNEVSDTKPADAWPSQGEVEFRQYSCRYRPELSLVLKDVSMTIKPREKIGICGRTGAGKSSLLLALFRIIEPASGTIIIDGVDITKIGLYDLRSGISIVPQSPDLFEGTLRENIDPIGEHPDVDIWVALGQAHLKEYIETLPQGLDAPVHEGGSSLSSGQRQLLCFARALLRKSKVLVLDEATSAVDLDTDKAIQSIIRGPLFADVTMLTIAHRLNTIIESDRVLVLDQGQIAECDTPQNLLENKRSLFYALAAEAGIVNE</sequence>
<dbReference type="EMBL" id="KN833057">
    <property type="protein sequence ID" value="KIM74699.1"/>
    <property type="molecule type" value="Genomic_DNA"/>
</dbReference>
<keyword evidence="8" id="KW-0067">ATP-binding</keyword>
<dbReference type="InterPro" id="IPR056227">
    <property type="entry name" value="TMD0_ABC"/>
</dbReference>
<reference evidence="16 17" key="1">
    <citation type="submission" date="2014-04" db="EMBL/GenBank/DDBJ databases">
        <authorList>
            <consortium name="DOE Joint Genome Institute"/>
            <person name="Kuo A."/>
            <person name="Tarkka M."/>
            <person name="Buscot F."/>
            <person name="Kohler A."/>
            <person name="Nagy L.G."/>
            <person name="Floudas D."/>
            <person name="Copeland A."/>
            <person name="Barry K.W."/>
            <person name="Cichocki N."/>
            <person name="Veneault-Fourrey C."/>
            <person name="LaButti K."/>
            <person name="Lindquist E.A."/>
            <person name="Lipzen A."/>
            <person name="Lundell T."/>
            <person name="Morin E."/>
            <person name="Murat C."/>
            <person name="Sun H."/>
            <person name="Tunlid A."/>
            <person name="Henrissat B."/>
            <person name="Grigoriev I.V."/>
            <person name="Hibbett D.S."/>
            <person name="Martin F."/>
            <person name="Nordberg H.P."/>
            <person name="Cantor M.N."/>
            <person name="Hua S.X."/>
        </authorList>
    </citation>
    <scope>NUCLEOTIDE SEQUENCE [LARGE SCALE GENOMIC DNA]</scope>
    <source>
        <strain evidence="16 17">F 1598</strain>
    </source>
</reference>
<dbReference type="InterPro" id="IPR011527">
    <property type="entry name" value="ABC1_TM_dom"/>
</dbReference>
<feature type="transmembrane region" description="Helical" evidence="13">
    <location>
        <begin position="960"/>
        <end position="988"/>
    </location>
</feature>
<feature type="transmembrane region" description="Helical" evidence="13">
    <location>
        <begin position="153"/>
        <end position="176"/>
    </location>
</feature>
<keyword evidence="17" id="KW-1185">Reference proteome</keyword>
<dbReference type="FunFam" id="3.40.50.300:FF:000450">
    <property type="entry name" value="ABC transporter C family member 2"/>
    <property type="match status" value="1"/>
</dbReference>
<keyword evidence="4" id="KW-0926">Vacuole</keyword>
<dbReference type="FunFam" id="3.40.50.300:FF:000074">
    <property type="entry name" value="Multidrug resistance-associated protein 5 isoform 1"/>
    <property type="match status" value="1"/>
</dbReference>
<keyword evidence="3" id="KW-0813">Transport</keyword>
<feature type="transmembrane region" description="Helical" evidence="13">
    <location>
        <begin position="69"/>
        <end position="87"/>
    </location>
</feature>
<dbReference type="CDD" id="cd18603">
    <property type="entry name" value="ABC_6TM_MRP1_2_3_6_D2_like"/>
    <property type="match status" value="1"/>
</dbReference>
<gene>
    <name evidence="16" type="ORF">PILCRDRAFT_828023</name>
</gene>
<keyword evidence="9" id="KW-1278">Translocase</keyword>
<feature type="transmembrane region" description="Helical" evidence="13">
    <location>
        <begin position="128"/>
        <end position="147"/>
    </location>
</feature>
<feature type="transmembrane region" description="Helical" evidence="13">
    <location>
        <begin position="1154"/>
        <end position="1172"/>
    </location>
</feature>
<feature type="transmembrane region" description="Helical" evidence="13">
    <location>
        <begin position="252"/>
        <end position="273"/>
    </location>
</feature>
<dbReference type="InterPro" id="IPR003593">
    <property type="entry name" value="AAA+_ATPase"/>
</dbReference>
<comment type="subcellular location">
    <subcellularLocation>
        <location evidence="1">Vacuole membrane</location>
        <topology evidence="1">Multi-pass membrane protein</topology>
    </subcellularLocation>
</comment>
<evidence type="ECO:0000256" key="8">
    <source>
        <dbReference type="ARBA" id="ARBA00022840"/>
    </source>
</evidence>
<proteinExistence type="inferred from homology"/>
<evidence type="ECO:0000259" key="15">
    <source>
        <dbReference type="PROSITE" id="PS50929"/>
    </source>
</evidence>
<evidence type="ECO:0000256" key="5">
    <source>
        <dbReference type="ARBA" id="ARBA00022692"/>
    </source>
</evidence>
<feature type="domain" description="ABC transmembrane type-1" evidence="15">
    <location>
        <begin position="927"/>
        <end position="1207"/>
    </location>
</feature>
<evidence type="ECO:0000256" key="10">
    <source>
        <dbReference type="ARBA" id="ARBA00022989"/>
    </source>
</evidence>
<feature type="transmembrane region" description="Helical" evidence="13">
    <location>
        <begin position="921"/>
        <end position="940"/>
    </location>
</feature>
<dbReference type="SMART" id="SM00382">
    <property type="entry name" value="AAA"/>
    <property type="match status" value="2"/>
</dbReference>
<dbReference type="Gene3D" id="1.20.1560.10">
    <property type="entry name" value="ABC transporter type 1, transmembrane domain"/>
    <property type="match status" value="2"/>
</dbReference>
<dbReference type="OrthoDB" id="6500128at2759"/>
<feature type="transmembrane region" description="Helical" evidence="13">
    <location>
        <begin position="29"/>
        <end position="48"/>
    </location>
</feature>
<accession>A0A0C3F3U3</accession>
<evidence type="ECO:0000256" key="6">
    <source>
        <dbReference type="ARBA" id="ARBA00022737"/>
    </source>
</evidence>
<feature type="transmembrane region" description="Helical" evidence="13">
    <location>
        <begin position="388"/>
        <end position="409"/>
    </location>
</feature>
<keyword evidence="10 13" id="KW-1133">Transmembrane helix</keyword>
<dbReference type="HOGENOM" id="CLU_000604_27_3_1"/>
<dbReference type="FunFam" id="1.20.1560.10:FF:000010">
    <property type="entry name" value="Multidrug resistance-associated ABC transporter"/>
    <property type="match status" value="1"/>
</dbReference>
<dbReference type="InterPro" id="IPR003439">
    <property type="entry name" value="ABC_transporter-like_ATP-bd"/>
</dbReference>
<dbReference type="Pfam" id="PF00664">
    <property type="entry name" value="ABC_membrane"/>
    <property type="match status" value="2"/>
</dbReference>
<dbReference type="PANTHER" id="PTHR24223:SF443">
    <property type="entry name" value="MULTIDRUG-RESISTANCE LIKE PROTEIN 1, ISOFORM I"/>
    <property type="match status" value="1"/>
</dbReference>
<name>A0A0C3F3U3_PILCF</name>
<dbReference type="InterPro" id="IPR044746">
    <property type="entry name" value="ABCC_6TM_D1"/>
</dbReference>
<dbReference type="InterPro" id="IPR036640">
    <property type="entry name" value="ABC1_TM_sf"/>
</dbReference>
<evidence type="ECO:0000256" key="11">
    <source>
        <dbReference type="ARBA" id="ARBA00023136"/>
    </source>
</evidence>
<reference evidence="17" key="2">
    <citation type="submission" date="2015-01" db="EMBL/GenBank/DDBJ databases">
        <title>Evolutionary Origins and Diversification of the Mycorrhizal Mutualists.</title>
        <authorList>
            <consortium name="DOE Joint Genome Institute"/>
            <consortium name="Mycorrhizal Genomics Consortium"/>
            <person name="Kohler A."/>
            <person name="Kuo A."/>
            <person name="Nagy L.G."/>
            <person name="Floudas D."/>
            <person name="Copeland A."/>
            <person name="Barry K.W."/>
            <person name="Cichocki N."/>
            <person name="Veneault-Fourrey C."/>
            <person name="LaButti K."/>
            <person name="Lindquist E.A."/>
            <person name="Lipzen A."/>
            <person name="Lundell T."/>
            <person name="Morin E."/>
            <person name="Murat C."/>
            <person name="Riley R."/>
            <person name="Ohm R."/>
            <person name="Sun H."/>
            <person name="Tunlid A."/>
            <person name="Henrissat B."/>
            <person name="Grigoriev I.V."/>
            <person name="Hibbett D.S."/>
            <person name="Martin F."/>
        </authorList>
    </citation>
    <scope>NUCLEOTIDE SEQUENCE [LARGE SCALE GENOMIC DNA]</scope>
    <source>
        <strain evidence="17">F 1598</strain>
    </source>
</reference>
<keyword evidence="11 13" id="KW-0472">Membrane</keyword>
<feature type="transmembrane region" description="Helical" evidence="13">
    <location>
        <begin position="415"/>
        <end position="438"/>
    </location>
</feature>
<evidence type="ECO:0000259" key="14">
    <source>
        <dbReference type="PROSITE" id="PS50893"/>
    </source>
</evidence>
<evidence type="ECO:0000256" key="12">
    <source>
        <dbReference type="SAM" id="MobiDB-lite"/>
    </source>
</evidence>
<feature type="domain" description="ABC transporter" evidence="14">
    <location>
        <begin position="596"/>
        <end position="821"/>
    </location>
</feature>
<dbReference type="SUPFAM" id="SSF90123">
    <property type="entry name" value="ABC transporter transmembrane region"/>
    <property type="match status" value="2"/>
</dbReference>
<organism evidence="16 17">
    <name type="scientific">Piloderma croceum (strain F 1598)</name>
    <dbReference type="NCBI Taxonomy" id="765440"/>
    <lineage>
        <taxon>Eukaryota</taxon>
        <taxon>Fungi</taxon>
        <taxon>Dikarya</taxon>
        <taxon>Basidiomycota</taxon>
        <taxon>Agaricomycotina</taxon>
        <taxon>Agaricomycetes</taxon>
        <taxon>Agaricomycetidae</taxon>
        <taxon>Atheliales</taxon>
        <taxon>Atheliaceae</taxon>
        <taxon>Piloderma</taxon>
    </lineage>
</organism>
<dbReference type="Pfam" id="PF00005">
    <property type="entry name" value="ABC_tran"/>
    <property type="match status" value="2"/>
</dbReference>
<dbReference type="STRING" id="765440.A0A0C3F3U3"/>
<dbReference type="InParanoid" id="A0A0C3F3U3"/>
<feature type="transmembrane region" description="Helical" evidence="13">
    <location>
        <begin position="1064"/>
        <end position="1083"/>
    </location>
</feature>
<dbReference type="Proteomes" id="UP000054166">
    <property type="component" value="Unassembled WGS sequence"/>
</dbReference>
<dbReference type="CDD" id="cd03250">
    <property type="entry name" value="ABCC_MRP_domain1"/>
    <property type="match status" value="1"/>
</dbReference>
<keyword evidence="7" id="KW-0547">Nucleotide-binding</keyword>
<feature type="transmembrane region" description="Helical" evidence="13">
    <location>
        <begin position="316"/>
        <end position="337"/>
    </location>
</feature>
<comment type="similarity">
    <text evidence="2">Belongs to the ABC transporter superfamily. ABCC family. Conjugate transporter (TC 3.A.1.208) subfamily.</text>
</comment>
<feature type="compositionally biased region" description="Polar residues" evidence="12">
    <location>
        <begin position="834"/>
        <end position="844"/>
    </location>
</feature>
<dbReference type="PROSITE" id="PS50929">
    <property type="entry name" value="ABC_TM1F"/>
    <property type="match status" value="2"/>
</dbReference>
<feature type="domain" description="ABC transporter" evidence="14">
    <location>
        <begin position="1244"/>
        <end position="1479"/>
    </location>
</feature>
<dbReference type="Gene3D" id="3.40.50.300">
    <property type="entry name" value="P-loop containing nucleotide triphosphate hydrolases"/>
    <property type="match status" value="2"/>
</dbReference>
<feature type="transmembrane region" description="Helical" evidence="13">
    <location>
        <begin position="99"/>
        <end position="116"/>
    </location>
</feature>
<dbReference type="GO" id="GO:0000329">
    <property type="term" value="C:fungal-type vacuole membrane"/>
    <property type="evidence" value="ECO:0007669"/>
    <property type="project" value="UniProtKB-ARBA"/>
</dbReference>
<evidence type="ECO:0000256" key="3">
    <source>
        <dbReference type="ARBA" id="ARBA00022448"/>
    </source>
</evidence>
<dbReference type="PROSITE" id="PS00211">
    <property type="entry name" value="ABC_TRANSPORTER_1"/>
    <property type="match status" value="2"/>
</dbReference>
<evidence type="ECO:0000256" key="1">
    <source>
        <dbReference type="ARBA" id="ARBA00004128"/>
    </source>
</evidence>
<dbReference type="GO" id="GO:0140359">
    <property type="term" value="F:ABC-type transporter activity"/>
    <property type="evidence" value="ECO:0007669"/>
    <property type="project" value="InterPro"/>
</dbReference>
<dbReference type="GO" id="GO:0005524">
    <property type="term" value="F:ATP binding"/>
    <property type="evidence" value="ECO:0007669"/>
    <property type="project" value="UniProtKB-KW"/>
</dbReference>
<evidence type="ECO:0000313" key="17">
    <source>
        <dbReference type="Proteomes" id="UP000054166"/>
    </source>
</evidence>
<evidence type="ECO:0000256" key="7">
    <source>
        <dbReference type="ARBA" id="ARBA00022741"/>
    </source>
</evidence>
<dbReference type="FunCoup" id="A0A0C3F3U3">
    <property type="interactions" value="128"/>
</dbReference>
<dbReference type="PANTHER" id="PTHR24223">
    <property type="entry name" value="ATP-BINDING CASSETTE SUB-FAMILY C"/>
    <property type="match status" value="1"/>
</dbReference>
<dbReference type="CDD" id="cd18579">
    <property type="entry name" value="ABC_6TM_ABCC_D1"/>
    <property type="match status" value="1"/>
</dbReference>